<evidence type="ECO:0000313" key="2">
    <source>
        <dbReference type="Proteomes" id="UP000403266"/>
    </source>
</evidence>
<reference evidence="1 2" key="1">
    <citation type="journal article" date="2019" name="Syst. Appl. Microbiol.">
        <title>Microvirga tunisiensis sp. nov., a root nodule symbiotic bacterium isolated from Lupinus micranthus and L. luteus grown in Northern Tunisia.</title>
        <authorList>
            <person name="Msaddak A."/>
            <person name="Rejili M."/>
            <person name="Duran D."/>
            <person name="Mars M."/>
            <person name="Palacios J.M."/>
            <person name="Ruiz-Argueso T."/>
            <person name="Rey L."/>
            <person name="Imperial J."/>
        </authorList>
    </citation>
    <scope>NUCLEOTIDE SEQUENCE [LARGE SCALE GENOMIC DNA]</scope>
    <source>
        <strain evidence="1 2">Lmie10</strain>
    </source>
</reference>
<evidence type="ECO:0000313" key="1">
    <source>
        <dbReference type="EMBL" id="MPR31012.1"/>
    </source>
</evidence>
<dbReference type="AlphaFoldDB" id="A0A5N7MVK5"/>
<sequence>MLTTLREVWGAIPIKPESDTNGWFGTFRKGGELPLWTGTSDVPISERISLPDPQQTIYCRRRGA</sequence>
<dbReference type="RefSeq" id="WP_152718118.1">
    <property type="nucleotide sequence ID" value="NZ_VOSJ01000558.1"/>
</dbReference>
<keyword evidence="2" id="KW-1185">Reference proteome</keyword>
<proteinExistence type="predicted"/>
<accession>A0A5N7MVK5</accession>
<organism evidence="1 2">
    <name type="scientific">Microvirga tunisiensis</name>
    <dbReference type="NCBI Taxonomy" id="2108360"/>
    <lineage>
        <taxon>Bacteria</taxon>
        <taxon>Pseudomonadati</taxon>
        <taxon>Pseudomonadota</taxon>
        <taxon>Alphaproteobacteria</taxon>
        <taxon>Hyphomicrobiales</taxon>
        <taxon>Methylobacteriaceae</taxon>
        <taxon>Microvirga</taxon>
    </lineage>
</organism>
<dbReference type="EMBL" id="VOSK01000513">
    <property type="protein sequence ID" value="MPR31012.1"/>
    <property type="molecule type" value="Genomic_DNA"/>
</dbReference>
<gene>
    <name evidence="1" type="ORF">FS320_40375</name>
</gene>
<protein>
    <submittedName>
        <fullName evidence="1">Uncharacterized protein</fullName>
    </submittedName>
</protein>
<name>A0A5N7MVK5_9HYPH</name>
<dbReference type="Proteomes" id="UP000403266">
    <property type="component" value="Unassembled WGS sequence"/>
</dbReference>
<comment type="caution">
    <text evidence="1">The sequence shown here is derived from an EMBL/GenBank/DDBJ whole genome shotgun (WGS) entry which is preliminary data.</text>
</comment>